<dbReference type="Proteomes" id="UP000004382">
    <property type="component" value="Unassembled WGS sequence"/>
</dbReference>
<dbReference type="InterPro" id="IPR001343">
    <property type="entry name" value="Hemolysn_Ca-bd"/>
</dbReference>
<comment type="caution">
    <text evidence="3">The sequence shown here is derived from an EMBL/GenBank/DDBJ whole genome shotgun (WGS) entry which is preliminary data.</text>
</comment>
<dbReference type="SUPFAM" id="SSF51120">
    <property type="entry name" value="beta-Roll"/>
    <property type="match status" value="1"/>
</dbReference>
<evidence type="ECO:0000313" key="3">
    <source>
        <dbReference type="EMBL" id="EHP73958.1"/>
    </source>
</evidence>
<proteinExistence type="predicted"/>
<evidence type="ECO:0000256" key="1">
    <source>
        <dbReference type="ARBA" id="ARBA00004613"/>
    </source>
</evidence>
<dbReference type="AlphaFoldDB" id="H1KVG4"/>
<gene>
    <name evidence="3" type="ORF">MetexDRAFT_6627</name>
</gene>
<dbReference type="GO" id="GO:0005576">
    <property type="term" value="C:extracellular region"/>
    <property type="evidence" value="ECO:0007669"/>
    <property type="project" value="UniProtKB-SubCell"/>
</dbReference>
<feature type="non-terminal residue" evidence="3">
    <location>
        <position position="1"/>
    </location>
</feature>
<dbReference type="Pfam" id="PF00353">
    <property type="entry name" value="HemolysinCabind"/>
    <property type="match status" value="1"/>
</dbReference>
<dbReference type="EMBL" id="AGJK01000496">
    <property type="protein sequence ID" value="EHP73958.1"/>
    <property type="molecule type" value="Genomic_DNA"/>
</dbReference>
<sequence length="114" mass="11762">DTLNGLAGDDRLYGGAGNDRLDGGSGTDHLWGGTGADHFVFKAGNGTDWVEDFQLSGTAQDVVEVSKAMFGSFNALLSAAHDVGSDVAITSGADTLWLADVHKAQLSAGDFLFV</sequence>
<dbReference type="InterPro" id="IPR018511">
    <property type="entry name" value="Hemolysin-typ_Ca-bd_CS"/>
</dbReference>
<dbReference type="PATRIC" id="fig|882800.3.peg.6280"/>
<protein>
    <submittedName>
        <fullName evidence="3">Hemolysin-type calcium-binding region</fullName>
    </submittedName>
</protein>
<reference evidence="3 4" key="1">
    <citation type="submission" date="2011-09" db="EMBL/GenBank/DDBJ databases">
        <title>The draft genome of Methylobacterium extorquens DSM 13060.</title>
        <authorList>
            <consortium name="US DOE Joint Genome Institute (JGI-PGF)"/>
            <person name="Lucas S."/>
            <person name="Han J."/>
            <person name="Lapidus A."/>
            <person name="Cheng J.-F."/>
            <person name="Goodwin L."/>
            <person name="Pitluck S."/>
            <person name="Peters L."/>
            <person name="Land M.L."/>
            <person name="Hauser L."/>
            <person name="Koskimaki J."/>
            <person name="Halonen O."/>
            <person name="Pirttila A."/>
            <person name="Frank C."/>
            <person name="Woyke T.J."/>
        </authorList>
    </citation>
    <scope>NUCLEOTIDE SEQUENCE [LARGE SCALE GENOMIC DNA]</scope>
    <source>
        <strain evidence="3 4">DSM 13060</strain>
    </source>
</reference>
<dbReference type="PROSITE" id="PS00330">
    <property type="entry name" value="HEMOLYSIN_CALCIUM"/>
    <property type="match status" value="2"/>
</dbReference>
<evidence type="ECO:0000256" key="2">
    <source>
        <dbReference type="ARBA" id="ARBA00022525"/>
    </source>
</evidence>
<evidence type="ECO:0000313" key="4">
    <source>
        <dbReference type="Proteomes" id="UP000004382"/>
    </source>
</evidence>
<dbReference type="InterPro" id="IPR011049">
    <property type="entry name" value="Serralysin-like_metalloprot_C"/>
</dbReference>
<dbReference type="PANTHER" id="PTHR38340">
    <property type="entry name" value="S-LAYER PROTEIN"/>
    <property type="match status" value="1"/>
</dbReference>
<dbReference type="Gene3D" id="2.150.10.10">
    <property type="entry name" value="Serralysin-like metalloprotease, C-terminal"/>
    <property type="match status" value="1"/>
</dbReference>
<dbReference type="PRINTS" id="PR00313">
    <property type="entry name" value="CABNDNGRPT"/>
</dbReference>
<accession>H1KVG4</accession>
<dbReference type="GO" id="GO:0005509">
    <property type="term" value="F:calcium ion binding"/>
    <property type="evidence" value="ECO:0007669"/>
    <property type="project" value="InterPro"/>
</dbReference>
<dbReference type="InterPro" id="IPR050557">
    <property type="entry name" value="RTX_toxin/Mannuronan_C5-epim"/>
</dbReference>
<organism evidence="3 4">
    <name type="scientific">Methylorubrum extorquens DSM 13060</name>
    <dbReference type="NCBI Taxonomy" id="882800"/>
    <lineage>
        <taxon>Bacteria</taxon>
        <taxon>Pseudomonadati</taxon>
        <taxon>Pseudomonadota</taxon>
        <taxon>Alphaproteobacteria</taxon>
        <taxon>Hyphomicrobiales</taxon>
        <taxon>Methylobacteriaceae</taxon>
        <taxon>Methylorubrum</taxon>
    </lineage>
</organism>
<name>H1KVG4_METEX</name>
<comment type="subcellular location">
    <subcellularLocation>
        <location evidence="1">Secreted</location>
    </subcellularLocation>
</comment>
<keyword evidence="2" id="KW-0964">Secreted</keyword>
<dbReference type="PANTHER" id="PTHR38340:SF1">
    <property type="entry name" value="S-LAYER PROTEIN"/>
    <property type="match status" value="1"/>
</dbReference>